<evidence type="ECO:0000256" key="1">
    <source>
        <dbReference type="SAM" id="MobiDB-lite"/>
    </source>
</evidence>
<dbReference type="InterPro" id="IPR006944">
    <property type="entry name" value="Phage/GTA_portal"/>
</dbReference>
<sequence>MKLWPFSRTEKLETRDENLKDEDGVLDALWGGQESGSVAVSGAAALRVPAVAAAVRVISEAAACLPVRIMRRAEGGTETEDLHHPIGDMLRGDVNSWTSGFELIRDLTADALTRDWGGLAYVNRVGDEVREIIRYQPSMISVAYEPKTGEPEYRIEGVRRRSAEILHVRGPFDRSPLTLAAEAIGTAKIMEEHAANFFKNGAMPGSVILNKKGLGAKGALEMLKGWRAAFQGPSKTGKTAVLWDDADVKQLGLNSVDSQFLELRTFQILEIARAFRVPPSMLFELDRATWSNSEQMGREFLIYCLEPWLKALETSLARALFTKDERKRYRILLDRDDLTRADLTARATAINSLISAKVLNPNEGRNWLDLAPYEGGDEYGNPHINPNAPGPGHNGGPPLEDEKPEDKEPPADEP</sequence>
<dbReference type="Pfam" id="PF04860">
    <property type="entry name" value="Phage_portal"/>
    <property type="match status" value="1"/>
</dbReference>
<protein>
    <submittedName>
        <fullName evidence="2">Phage portal protein</fullName>
    </submittedName>
</protein>
<dbReference type="OrthoDB" id="7592047at2"/>
<gene>
    <name evidence="2" type="ORF">GR138_26720</name>
</gene>
<dbReference type="Proteomes" id="UP000435802">
    <property type="component" value="Unassembled WGS sequence"/>
</dbReference>
<dbReference type="Gene3D" id="3.30.1120.70">
    <property type="match status" value="1"/>
</dbReference>
<dbReference type="NCBIfam" id="TIGR01537">
    <property type="entry name" value="portal_HK97"/>
    <property type="match status" value="1"/>
</dbReference>
<feature type="compositionally biased region" description="Basic and acidic residues" evidence="1">
    <location>
        <begin position="400"/>
        <end position="414"/>
    </location>
</feature>
<feature type="compositionally biased region" description="Low complexity" evidence="1">
    <location>
        <begin position="381"/>
        <end position="391"/>
    </location>
</feature>
<dbReference type="EMBL" id="WUMK01000012">
    <property type="protein sequence ID" value="MXN48797.1"/>
    <property type="molecule type" value="Genomic_DNA"/>
</dbReference>
<evidence type="ECO:0000313" key="3">
    <source>
        <dbReference type="Proteomes" id="UP000435802"/>
    </source>
</evidence>
<dbReference type="InterPro" id="IPR006427">
    <property type="entry name" value="Portal_HK97"/>
</dbReference>
<reference evidence="2 3" key="1">
    <citation type="submission" date="2019-12" db="EMBL/GenBank/DDBJ databases">
        <title>Shinella kummerowiae sp. nov., a symbiotic bacterium isolated from root nodules of the herbal legume Kummerowia stipulacea.</title>
        <authorList>
            <person name="Gao J."/>
        </authorList>
    </citation>
    <scope>NUCLEOTIDE SEQUENCE [LARGE SCALE GENOMIC DNA]</scope>
    <source>
        <strain evidence="2 3">CCBAU 25048</strain>
    </source>
</reference>
<accession>A0A6N8SKA4</accession>
<organism evidence="2 3">
    <name type="scientific">Shinella kummerowiae</name>
    <dbReference type="NCBI Taxonomy" id="417745"/>
    <lineage>
        <taxon>Bacteria</taxon>
        <taxon>Pseudomonadati</taxon>
        <taxon>Pseudomonadota</taxon>
        <taxon>Alphaproteobacteria</taxon>
        <taxon>Hyphomicrobiales</taxon>
        <taxon>Rhizobiaceae</taxon>
        <taxon>Shinella</taxon>
    </lineage>
</organism>
<keyword evidence="3" id="KW-1185">Reference proteome</keyword>
<dbReference type="Gene3D" id="3.40.140.120">
    <property type="match status" value="1"/>
</dbReference>
<dbReference type="Gene3D" id="1.20.1270.210">
    <property type="match status" value="1"/>
</dbReference>
<proteinExistence type="predicted"/>
<name>A0A6N8SKA4_9HYPH</name>
<comment type="caution">
    <text evidence="2">The sequence shown here is derived from an EMBL/GenBank/DDBJ whole genome shotgun (WGS) entry which is preliminary data.</text>
</comment>
<dbReference type="AlphaFoldDB" id="A0A6N8SKA4"/>
<evidence type="ECO:0000313" key="2">
    <source>
        <dbReference type="EMBL" id="MXN48797.1"/>
    </source>
</evidence>
<dbReference type="RefSeq" id="WP_160862290.1">
    <property type="nucleotide sequence ID" value="NZ_WUMK01000012.1"/>
</dbReference>
<feature type="region of interest" description="Disordered" evidence="1">
    <location>
        <begin position="375"/>
        <end position="414"/>
    </location>
</feature>